<reference evidence="1" key="2">
    <citation type="submission" date="2020-09" db="EMBL/GenBank/DDBJ databases">
        <authorList>
            <person name="Sun Q."/>
            <person name="Ohkuma M."/>
        </authorList>
    </citation>
    <scope>NUCLEOTIDE SEQUENCE</scope>
    <source>
        <strain evidence="1">JCM 17251</strain>
    </source>
</reference>
<proteinExistence type="predicted"/>
<organism evidence="1 2">
    <name type="scientific">Oceanobacillus indicireducens</name>
    <dbReference type="NCBI Taxonomy" id="1004261"/>
    <lineage>
        <taxon>Bacteria</taxon>
        <taxon>Bacillati</taxon>
        <taxon>Bacillota</taxon>
        <taxon>Bacilli</taxon>
        <taxon>Bacillales</taxon>
        <taxon>Bacillaceae</taxon>
        <taxon>Oceanobacillus</taxon>
    </lineage>
</organism>
<name>A0A917Y0Z5_9BACI</name>
<comment type="caution">
    <text evidence="1">The sequence shown here is derived from an EMBL/GenBank/DDBJ whole genome shotgun (WGS) entry which is preliminary data.</text>
</comment>
<evidence type="ECO:0000313" key="1">
    <source>
        <dbReference type="EMBL" id="GGN60249.1"/>
    </source>
</evidence>
<dbReference type="Proteomes" id="UP000624041">
    <property type="component" value="Unassembled WGS sequence"/>
</dbReference>
<dbReference type="EMBL" id="BMOS01000016">
    <property type="protein sequence ID" value="GGN60249.1"/>
    <property type="molecule type" value="Genomic_DNA"/>
</dbReference>
<reference evidence="1" key="1">
    <citation type="journal article" date="2014" name="Int. J. Syst. Evol. Microbiol.">
        <title>Complete genome sequence of Corynebacterium casei LMG S-19264T (=DSM 44701T), isolated from a smear-ripened cheese.</title>
        <authorList>
            <consortium name="US DOE Joint Genome Institute (JGI-PGF)"/>
            <person name="Walter F."/>
            <person name="Albersmeier A."/>
            <person name="Kalinowski J."/>
            <person name="Ruckert C."/>
        </authorList>
    </citation>
    <scope>NUCLEOTIDE SEQUENCE</scope>
    <source>
        <strain evidence="1">JCM 17251</strain>
    </source>
</reference>
<sequence length="45" mass="4913">MQAQFAIRFAGAWDSAALLVPSKDLLVAWRRVDAADAVNTNNLQP</sequence>
<accession>A0A917Y0Z5</accession>
<keyword evidence="2" id="KW-1185">Reference proteome</keyword>
<dbReference type="AlphaFoldDB" id="A0A917Y0Z5"/>
<protein>
    <submittedName>
        <fullName evidence="1">Uncharacterized protein</fullName>
    </submittedName>
</protein>
<evidence type="ECO:0000313" key="2">
    <source>
        <dbReference type="Proteomes" id="UP000624041"/>
    </source>
</evidence>
<gene>
    <name evidence="1" type="ORF">GCM10007971_24170</name>
</gene>